<protein>
    <recommendedName>
        <fullName evidence="3">Aminotransferase</fullName>
        <ecNumber evidence="3">2.6.1.-</ecNumber>
    </recommendedName>
</protein>
<dbReference type="PANTHER" id="PTHR42885">
    <property type="entry name" value="HISTIDINOL-PHOSPHATE AMINOTRANSFERASE-RELATED"/>
    <property type="match status" value="1"/>
</dbReference>
<sequence length="308" mass="32636">MPWIDLSTGINPFAWQTAALPEIDWRALPSVSALRALTDAAAAAFDAPDIAIAAVPGSEIALRSLAHLSLPEPFHVIAPSYRTHLAALPGARAIDRDAVLRGGVIDGTLLLANPNNPDGEMIAPDTLLRLARDLAARGGVVVIDEAFADAMPGGSVLPLLTADDRVLVLRSFGKFFGLAGLRLGFVCGAVDLVAAVAERMGSWPVSSAAIAWGTAAYRDRAWIDATRVRLAGKSAALDRVLRGHGLTPRGECPLFRLVQTGTAGAIFERLARAGILTRPFDYAPDWLRIGLPDGPDALARLDEALRHR</sequence>
<dbReference type="EMBL" id="JAELXS010000004">
    <property type="protein sequence ID" value="MBJ6121739.1"/>
    <property type="molecule type" value="Genomic_DNA"/>
</dbReference>
<dbReference type="GO" id="GO:0008483">
    <property type="term" value="F:transaminase activity"/>
    <property type="evidence" value="ECO:0007669"/>
    <property type="project" value="UniProtKB-KW"/>
</dbReference>
<dbReference type="PROSITE" id="PS00105">
    <property type="entry name" value="AA_TRANSFER_CLASS_1"/>
    <property type="match status" value="1"/>
</dbReference>
<dbReference type="InterPro" id="IPR015422">
    <property type="entry name" value="PyrdxlP-dep_Trfase_small"/>
</dbReference>
<evidence type="ECO:0000256" key="2">
    <source>
        <dbReference type="ARBA" id="ARBA00022898"/>
    </source>
</evidence>
<organism evidence="5 6">
    <name type="scientific">Sphingomonas mollis</name>
    <dbReference type="NCBI Taxonomy" id="2795726"/>
    <lineage>
        <taxon>Bacteria</taxon>
        <taxon>Pseudomonadati</taxon>
        <taxon>Pseudomonadota</taxon>
        <taxon>Alphaproteobacteria</taxon>
        <taxon>Sphingomonadales</taxon>
        <taxon>Sphingomonadaceae</taxon>
        <taxon>Sphingomonas</taxon>
    </lineage>
</organism>
<dbReference type="Pfam" id="PF00155">
    <property type="entry name" value="Aminotran_1_2"/>
    <property type="match status" value="1"/>
</dbReference>
<evidence type="ECO:0000259" key="4">
    <source>
        <dbReference type="Pfam" id="PF00155"/>
    </source>
</evidence>
<evidence type="ECO:0000313" key="5">
    <source>
        <dbReference type="EMBL" id="MBJ6121739.1"/>
    </source>
</evidence>
<keyword evidence="3" id="KW-0808">Transferase</keyword>
<keyword evidence="2" id="KW-0663">Pyridoxal phosphate</keyword>
<dbReference type="InterPro" id="IPR015421">
    <property type="entry name" value="PyrdxlP-dep_Trfase_major"/>
</dbReference>
<dbReference type="InterPro" id="IPR004839">
    <property type="entry name" value="Aminotransferase_I/II_large"/>
</dbReference>
<comment type="cofactor">
    <cofactor evidence="1 3">
        <name>pyridoxal 5'-phosphate</name>
        <dbReference type="ChEBI" id="CHEBI:597326"/>
    </cofactor>
</comment>
<dbReference type="EC" id="2.6.1.-" evidence="3"/>
<dbReference type="Gene3D" id="3.90.1150.10">
    <property type="entry name" value="Aspartate Aminotransferase, domain 1"/>
    <property type="match status" value="1"/>
</dbReference>
<dbReference type="SUPFAM" id="SSF53383">
    <property type="entry name" value="PLP-dependent transferases"/>
    <property type="match status" value="1"/>
</dbReference>
<dbReference type="Gene3D" id="3.40.640.10">
    <property type="entry name" value="Type I PLP-dependent aspartate aminotransferase-like (Major domain)"/>
    <property type="match status" value="1"/>
</dbReference>
<gene>
    <name evidence="5" type="ORF">JAO74_08045</name>
</gene>
<dbReference type="CDD" id="cd00609">
    <property type="entry name" value="AAT_like"/>
    <property type="match status" value="1"/>
</dbReference>
<dbReference type="InterPro" id="IPR004838">
    <property type="entry name" value="NHTrfase_class1_PyrdxlP-BS"/>
</dbReference>
<dbReference type="PANTHER" id="PTHR42885:SF1">
    <property type="entry name" value="THREONINE-PHOSPHATE DECARBOXYLASE"/>
    <property type="match status" value="1"/>
</dbReference>
<feature type="domain" description="Aminotransferase class I/classII large" evidence="4">
    <location>
        <begin position="108"/>
        <end position="297"/>
    </location>
</feature>
<evidence type="ECO:0000256" key="3">
    <source>
        <dbReference type="RuleBase" id="RU000481"/>
    </source>
</evidence>
<reference evidence="6" key="1">
    <citation type="submission" date="2020-12" db="EMBL/GenBank/DDBJ databases">
        <title>Hymenobacter sp.</title>
        <authorList>
            <person name="Kim M.K."/>
        </authorList>
    </citation>
    <scope>NUCLEOTIDE SEQUENCE [LARGE SCALE GENOMIC DNA]</scope>
    <source>
        <strain evidence="6">BT553</strain>
    </source>
</reference>
<dbReference type="Proteomes" id="UP000640426">
    <property type="component" value="Unassembled WGS sequence"/>
</dbReference>
<keyword evidence="3 5" id="KW-0032">Aminotransferase</keyword>
<dbReference type="InterPro" id="IPR015424">
    <property type="entry name" value="PyrdxlP-dep_Trfase"/>
</dbReference>
<accession>A0ABS0XNW6</accession>
<comment type="caution">
    <text evidence="5">The sequence shown here is derived from an EMBL/GenBank/DDBJ whole genome shotgun (WGS) entry which is preliminary data.</text>
</comment>
<name>A0ABS0XNW6_9SPHN</name>
<evidence type="ECO:0000313" key="6">
    <source>
        <dbReference type="Proteomes" id="UP000640426"/>
    </source>
</evidence>
<keyword evidence="6" id="KW-1185">Reference proteome</keyword>
<comment type="similarity">
    <text evidence="3">Belongs to the class-I pyridoxal-phosphate-dependent aminotransferase family.</text>
</comment>
<evidence type="ECO:0000256" key="1">
    <source>
        <dbReference type="ARBA" id="ARBA00001933"/>
    </source>
</evidence>
<proteinExistence type="inferred from homology"/>